<accession>A0A8U0HR46</accession>
<dbReference type="EMBL" id="CP096659">
    <property type="protein sequence ID" value="UPV73358.1"/>
    <property type="molecule type" value="Genomic_DNA"/>
</dbReference>
<reference evidence="1 2" key="1">
    <citation type="submission" date="2022-04" db="EMBL/GenBank/DDBJ databases">
        <title>Diverse halophilic archaea isolated from saline environments.</title>
        <authorList>
            <person name="Cui H.-L."/>
        </authorList>
    </citation>
    <scope>NUCLEOTIDE SEQUENCE [LARGE SCALE GENOMIC DNA]</scope>
    <source>
        <strain evidence="1 2">XZYJT49</strain>
    </source>
</reference>
<proteinExistence type="predicted"/>
<dbReference type="GeneID" id="72186027"/>
<sequence length="353" mass="40110">MKRRKFLGTLPTIGGSALLQNSSAAGRVQSSPNPAQKPSMFYTTGRWITHEFPSFKQELTSLITTIGDNYYALQTASEVSPSKFEKLEQTVRKAEQLILRTVPKYYSVDRSRLQSAFKKRRQRRQGVLKKLKQYAKYNETDRIATLLKKYAVKKSRYGFKPNIPSNKITWRQYTMAAEHPDIDMGACCQEKPRMTKFTPYVYLSFVSSPSTGATLYRKEKMIEAEKKVANGKEMVQPLPVDTANTILAGSLTDKNEDLMQEWGVGSIEVFKQYDSSSAARKARDKLLNQSNVNHEGTRSNGMTVESAEKIAWKNQSGEWVYAFLIQSEKYLALSHASNVFWGDKTLQGWLSTD</sequence>
<dbReference type="KEGG" id="halx:M0R89_12470"/>
<name>A0A8U0HR46_9EURY</name>
<evidence type="ECO:0000313" key="2">
    <source>
        <dbReference type="Proteomes" id="UP000830729"/>
    </source>
</evidence>
<organism evidence="1 2">
    <name type="scientific">Halorussus limi</name>
    <dbReference type="NCBI Taxonomy" id="2938695"/>
    <lineage>
        <taxon>Archaea</taxon>
        <taxon>Methanobacteriati</taxon>
        <taxon>Methanobacteriota</taxon>
        <taxon>Stenosarchaea group</taxon>
        <taxon>Halobacteria</taxon>
        <taxon>Halobacteriales</taxon>
        <taxon>Haladaptataceae</taxon>
        <taxon>Halorussus</taxon>
    </lineage>
</organism>
<gene>
    <name evidence="1" type="ORF">M0R89_12470</name>
</gene>
<keyword evidence="2" id="KW-1185">Reference proteome</keyword>
<dbReference type="RefSeq" id="WP_248649414.1">
    <property type="nucleotide sequence ID" value="NZ_CP096659.1"/>
</dbReference>
<dbReference type="Proteomes" id="UP000830729">
    <property type="component" value="Chromosome"/>
</dbReference>
<protein>
    <submittedName>
        <fullName evidence="1">Uncharacterized protein</fullName>
    </submittedName>
</protein>
<evidence type="ECO:0000313" key="1">
    <source>
        <dbReference type="EMBL" id="UPV73358.1"/>
    </source>
</evidence>
<dbReference type="AlphaFoldDB" id="A0A8U0HR46"/>